<dbReference type="EC" id="3.1.4.-" evidence="2"/>
<dbReference type="NCBIfam" id="TIGR00040">
    <property type="entry name" value="yfcE"/>
    <property type="match status" value="1"/>
</dbReference>
<dbReference type="Gene3D" id="3.60.21.10">
    <property type="match status" value="1"/>
</dbReference>
<sequence length="170" mass="19431">MKSIGLLSDTHGYLDPRIFEYFANCDEVWHAGDIGSVAIIEQLEAFKPTRIVFGNIDDKAVQLRSHENLFFELEGFRVWMTHIGGAPPRYNPMVMPTLREDTPDIFICGHSHILRVIRDKDLKNMLYINPGAAGREGFHKIRTLLRFNLHEGLITQMEVIELGKRGAIEV</sequence>
<dbReference type="STRING" id="408657.SAMN04487995_2018"/>
<gene>
    <name evidence="4" type="ORF">SAMN04487995_2018</name>
</gene>
<accession>A0A1H6TH37</accession>
<evidence type="ECO:0000313" key="5">
    <source>
        <dbReference type="Proteomes" id="UP000199532"/>
    </source>
</evidence>
<dbReference type="GO" id="GO:0046872">
    <property type="term" value="F:metal ion binding"/>
    <property type="evidence" value="ECO:0007669"/>
    <property type="project" value="UniProtKB-KW"/>
</dbReference>
<dbReference type="InterPro" id="IPR029052">
    <property type="entry name" value="Metallo-depent_PP-like"/>
</dbReference>
<dbReference type="OrthoDB" id="9785951at2"/>
<keyword evidence="5" id="KW-1185">Reference proteome</keyword>
<dbReference type="Pfam" id="PF12850">
    <property type="entry name" value="Metallophos_2"/>
    <property type="match status" value="1"/>
</dbReference>
<evidence type="ECO:0000313" key="4">
    <source>
        <dbReference type="EMBL" id="SEI75092.1"/>
    </source>
</evidence>
<protein>
    <recommendedName>
        <fullName evidence="2">Phosphoesterase</fullName>
        <ecNumber evidence="2">3.1.4.-</ecNumber>
    </recommendedName>
</protein>
<evidence type="ECO:0000256" key="2">
    <source>
        <dbReference type="RuleBase" id="RU362039"/>
    </source>
</evidence>
<evidence type="ECO:0000259" key="3">
    <source>
        <dbReference type="Pfam" id="PF12850"/>
    </source>
</evidence>
<dbReference type="SUPFAM" id="SSF56300">
    <property type="entry name" value="Metallo-dependent phosphatases"/>
    <property type="match status" value="1"/>
</dbReference>
<dbReference type="AlphaFoldDB" id="A0A1H6TH37"/>
<dbReference type="InterPro" id="IPR024654">
    <property type="entry name" value="Calcineurin-like_PHP_lpxH"/>
</dbReference>
<comment type="similarity">
    <text evidence="1 2">Belongs to the metallophosphoesterase superfamily. YfcE family.</text>
</comment>
<dbReference type="RefSeq" id="WP_090335033.1">
    <property type="nucleotide sequence ID" value="NZ_FNXY01000003.1"/>
</dbReference>
<comment type="cofactor">
    <cofactor evidence="2">
        <name>a divalent metal cation</name>
        <dbReference type="ChEBI" id="CHEBI:60240"/>
    </cofactor>
</comment>
<proteinExistence type="inferred from homology"/>
<feature type="domain" description="Calcineurin-like phosphoesterase" evidence="3">
    <location>
        <begin position="4"/>
        <end position="150"/>
    </location>
</feature>
<dbReference type="EMBL" id="FNXY01000003">
    <property type="protein sequence ID" value="SEI75092.1"/>
    <property type="molecule type" value="Genomic_DNA"/>
</dbReference>
<keyword evidence="2" id="KW-0479">Metal-binding</keyword>
<dbReference type="GO" id="GO:0016787">
    <property type="term" value="F:hydrolase activity"/>
    <property type="evidence" value="ECO:0007669"/>
    <property type="project" value="UniProtKB-UniRule"/>
</dbReference>
<dbReference type="InterPro" id="IPR000979">
    <property type="entry name" value="Phosphodiesterase_MJ0936/Vps29"/>
</dbReference>
<name>A0A1H6TH37_9BACT</name>
<reference evidence="4 5" key="1">
    <citation type="submission" date="2016-10" db="EMBL/GenBank/DDBJ databases">
        <authorList>
            <person name="de Groot N.N."/>
        </authorList>
    </citation>
    <scope>NUCLEOTIDE SEQUENCE [LARGE SCALE GENOMIC DNA]</scope>
    <source>
        <strain evidence="4 5">DSM 19938</strain>
    </source>
</reference>
<organism evidence="4 5">
    <name type="scientific">Dyadobacter koreensis</name>
    <dbReference type="NCBI Taxonomy" id="408657"/>
    <lineage>
        <taxon>Bacteria</taxon>
        <taxon>Pseudomonadati</taxon>
        <taxon>Bacteroidota</taxon>
        <taxon>Cytophagia</taxon>
        <taxon>Cytophagales</taxon>
        <taxon>Spirosomataceae</taxon>
        <taxon>Dyadobacter</taxon>
    </lineage>
</organism>
<dbReference type="Proteomes" id="UP000199532">
    <property type="component" value="Unassembled WGS sequence"/>
</dbReference>
<evidence type="ECO:0000256" key="1">
    <source>
        <dbReference type="ARBA" id="ARBA00008950"/>
    </source>
</evidence>